<evidence type="ECO:0000313" key="16">
    <source>
        <dbReference type="EMBL" id="EGD83019.1"/>
    </source>
</evidence>
<feature type="domain" description="EGF-like" evidence="15">
    <location>
        <begin position="234"/>
        <end position="273"/>
    </location>
</feature>
<dbReference type="Proteomes" id="UP000007799">
    <property type="component" value="Unassembled WGS sequence"/>
</dbReference>
<protein>
    <submittedName>
        <fullName evidence="16">Tamm-Horsfall protein</fullName>
    </submittedName>
</protein>
<dbReference type="Gene3D" id="2.10.25.10">
    <property type="entry name" value="Laminin"/>
    <property type="match status" value="5"/>
</dbReference>
<dbReference type="SMART" id="SM00179">
    <property type="entry name" value="EGF_CA"/>
    <property type="match status" value="5"/>
</dbReference>
<evidence type="ECO:0000256" key="4">
    <source>
        <dbReference type="ARBA" id="ARBA00022536"/>
    </source>
</evidence>
<evidence type="ECO:0000256" key="9">
    <source>
        <dbReference type="ARBA" id="ARBA00023136"/>
    </source>
</evidence>
<comment type="caution">
    <text evidence="11">Lacks conserved residue(s) required for the propagation of feature annotation.</text>
</comment>
<dbReference type="SMART" id="SM00209">
    <property type="entry name" value="TSP1"/>
    <property type="match status" value="1"/>
</dbReference>
<dbReference type="eggNOG" id="KOG4291">
    <property type="taxonomic scope" value="Eukaryota"/>
</dbReference>
<dbReference type="InterPro" id="IPR000832">
    <property type="entry name" value="GPCR_2_secretin-like"/>
</dbReference>
<keyword evidence="4 11" id="KW-0245">EGF-like domain</keyword>
<dbReference type="GO" id="GO:0004930">
    <property type="term" value="F:G protein-coupled receptor activity"/>
    <property type="evidence" value="ECO:0007669"/>
    <property type="project" value="InterPro"/>
</dbReference>
<feature type="compositionally biased region" description="Low complexity" evidence="12">
    <location>
        <begin position="1828"/>
        <end position="1837"/>
    </location>
</feature>
<feature type="region of interest" description="Disordered" evidence="12">
    <location>
        <begin position="1386"/>
        <end position="1409"/>
    </location>
</feature>
<dbReference type="CDD" id="cd00054">
    <property type="entry name" value="EGF_CA"/>
    <property type="match status" value="3"/>
</dbReference>
<accession>F2U678</accession>
<dbReference type="Gene3D" id="2.60.220.50">
    <property type="match status" value="1"/>
</dbReference>
<feature type="transmembrane region" description="Helical" evidence="13">
    <location>
        <begin position="1455"/>
        <end position="1476"/>
    </location>
</feature>
<keyword evidence="9 13" id="KW-0472">Membrane</keyword>
<feature type="domain" description="EGF-like" evidence="15">
    <location>
        <begin position="580"/>
        <end position="621"/>
    </location>
</feature>
<dbReference type="InterPro" id="IPR000152">
    <property type="entry name" value="EGF-type_Asp/Asn_hydroxyl_site"/>
</dbReference>
<feature type="region of interest" description="Disordered" evidence="12">
    <location>
        <begin position="1030"/>
        <end position="1052"/>
    </location>
</feature>
<evidence type="ECO:0000256" key="14">
    <source>
        <dbReference type="SAM" id="SignalP"/>
    </source>
</evidence>
<dbReference type="SUPFAM" id="SSF57196">
    <property type="entry name" value="EGF/Laminin"/>
    <property type="match status" value="4"/>
</dbReference>
<feature type="compositionally biased region" description="Basic and acidic residues" evidence="12">
    <location>
        <begin position="1838"/>
        <end position="1847"/>
    </location>
</feature>
<dbReference type="PANTHER" id="PTHR24039">
    <property type="entry name" value="FIBRILLIN-RELATED"/>
    <property type="match status" value="1"/>
</dbReference>
<keyword evidence="3" id="KW-1003">Cell membrane</keyword>
<evidence type="ECO:0000256" key="8">
    <source>
        <dbReference type="ARBA" id="ARBA00022989"/>
    </source>
</evidence>
<dbReference type="RefSeq" id="XP_004995383.1">
    <property type="nucleotide sequence ID" value="XM_004995326.1"/>
</dbReference>
<dbReference type="PROSITE" id="PS50026">
    <property type="entry name" value="EGF_3"/>
    <property type="match status" value="5"/>
</dbReference>
<feature type="signal peptide" evidence="14">
    <location>
        <begin position="1"/>
        <end position="32"/>
    </location>
</feature>
<organism evidence="17">
    <name type="scientific">Salpingoeca rosetta (strain ATCC 50818 / BSB-021)</name>
    <dbReference type="NCBI Taxonomy" id="946362"/>
    <lineage>
        <taxon>Eukaryota</taxon>
        <taxon>Choanoflagellata</taxon>
        <taxon>Craspedida</taxon>
        <taxon>Salpingoecidae</taxon>
        <taxon>Salpingoeca</taxon>
    </lineage>
</organism>
<keyword evidence="10" id="KW-1015">Disulfide bond</keyword>
<feature type="transmembrane region" description="Helical" evidence="13">
    <location>
        <begin position="1267"/>
        <end position="1288"/>
    </location>
</feature>
<evidence type="ECO:0000313" key="17">
    <source>
        <dbReference type="Proteomes" id="UP000007799"/>
    </source>
</evidence>
<dbReference type="Gene3D" id="2.60.120.200">
    <property type="match status" value="1"/>
</dbReference>
<feature type="transmembrane region" description="Helical" evidence="13">
    <location>
        <begin position="1320"/>
        <end position="1342"/>
    </location>
</feature>
<dbReference type="InterPro" id="IPR000884">
    <property type="entry name" value="TSP1_rpt"/>
</dbReference>
<dbReference type="OrthoDB" id="4405280at2759"/>
<feature type="compositionally biased region" description="Acidic residues" evidence="12">
    <location>
        <begin position="1860"/>
        <end position="1887"/>
    </location>
</feature>
<reference evidence="16" key="1">
    <citation type="submission" date="2009-08" db="EMBL/GenBank/DDBJ databases">
        <title>Annotation of Salpingoeca rosetta.</title>
        <authorList>
            <consortium name="The Broad Institute Genome Sequencing Platform"/>
            <person name="Russ C."/>
            <person name="Cuomo C."/>
            <person name="Burger G."/>
            <person name="Gray M.W."/>
            <person name="Holland P.W.H."/>
            <person name="King N."/>
            <person name="Lang F.B.F."/>
            <person name="Roger A.J."/>
            <person name="Ruiz-Trillo I."/>
            <person name="Young S.K."/>
            <person name="Zeng Q."/>
            <person name="Gargeya S."/>
            <person name="Alvarado L."/>
            <person name="Berlin A."/>
            <person name="Chapman S.B."/>
            <person name="Chen Z."/>
            <person name="Freedman E."/>
            <person name="Gellesch M."/>
            <person name="Goldberg J."/>
            <person name="Griggs A."/>
            <person name="Gujja S."/>
            <person name="Heilman E."/>
            <person name="Heiman D."/>
            <person name="Howarth C."/>
            <person name="Mehta T."/>
            <person name="Neiman D."/>
            <person name="Pearson M."/>
            <person name="Roberts A."/>
            <person name="Saif S."/>
            <person name="Shea T."/>
            <person name="Shenoy N."/>
            <person name="Sisk P."/>
            <person name="Stolte C."/>
            <person name="Sykes S."/>
            <person name="White J."/>
            <person name="Yandava C."/>
            <person name="Haas B."/>
            <person name="Nusbaum C."/>
            <person name="Birren B."/>
        </authorList>
    </citation>
    <scope>NUCLEOTIDE SEQUENCE [LARGE SCALE GENOMIC DNA]</scope>
    <source>
        <strain evidence="16">ATCC 50818</strain>
    </source>
</reference>
<keyword evidence="6 14" id="KW-0732">Signal</keyword>
<comment type="subcellular location">
    <subcellularLocation>
        <location evidence="2">Cell membrane</location>
    </subcellularLocation>
    <subcellularLocation>
        <location evidence="1">Membrane</location>
        <topology evidence="1">Multi-pass membrane protein</topology>
    </subcellularLocation>
</comment>
<dbReference type="Gene3D" id="1.20.1070.10">
    <property type="entry name" value="Rhodopsin 7-helix transmembrane proteins"/>
    <property type="match status" value="1"/>
</dbReference>
<evidence type="ECO:0000259" key="15">
    <source>
        <dbReference type="PROSITE" id="PS50026"/>
    </source>
</evidence>
<dbReference type="InterPro" id="IPR018097">
    <property type="entry name" value="EGF_Ca-bd_CS"/>
</dbReference>
<feature type="region of interest" description="Disordered" evidence="12">
    <location>
        <begin position="1795"/>
        <end position="1985"/>
    </location>
</feature>
<feature type="domain" description="EGF-like" evidence="15">
    <location>
        <begin position="274"/>
        <end position="312"/>
    </location>
</feature>
<feature type="transmembrane region" description="Helical" evidence="13">
    <location>
        <begin position="1207"/>
        <end position="1226"/>
    </location>
</feature>
<dbReference type="CDD" id="cd00053">
    <property type="entry name" value="EGF"/>
    <property type="match status" value="1"/>
</dbReference>
<dbReference type="PANTHER" id="PTHR24039:SF58">
    <property type="entry name" value="EGF-LIKE DOMAIN-CONTAINING PROTEIN"/>
    <property type="match status" value="1"/>
</dbReference>
<feature type="region of interest" description="Disordered" evidence="12">
    <location>
        <begin position="1512"/>
        <end position="1566"/>
    </location>
</feature>
<feature type="transmembrane region" description="Helical" evidence="13">
    <location>
        <begin position="1174"/>
        <end position="1195"/>
    </location>
</feature>
<evidence type="ECO:0000256" key="13">
    <source>
        <dbReference type="SAM" id="Phobius"/>
    </source>
</evidence>
<feature type="compositionally biased region" description="Acidic residues" evidence="12">
    <location>
        <begin position="1963"/>
        <end position="1976"/>
    </location>
</feature>
<evidence type="ECO:0000256" key="10">
    <source>
        <dbReference type="ARBA" id="ARBA00023157"/>
    </source>
</evidence>
<dbReference type="InterPro" id="IPR024731">
    <property type="entry name" value="NELL2-like_EGF"/>
</dbReference>
<dbReference type="Pfam" id="PF07645">
    <property type="entry name" value="EGF_CA"/>
    <property type="match status" value="2"/>
</dbReference>
<evidence type="ECO:0000256" key="7">
    <source>
        <dbReference type="ARBA" id="ARBA00022737"/>
    </source>
</evidence>
<feature type="compositionally biased region" description="Polar residues" evidence="12">
    <location>
        <begin position="1746"/>
        <end position="1782"/>
    </location>
</feature>
<feature type="compositionally biased region" description="Low complexity" evidence="12">
    <location>
        <begin position="1030"/>
        <end position="1048"/>
    </location>
</feature>
<dbReference type="eggNOG" id="KOG1217">
    <property type="taxonomic scope" value="Eukaryota"/>
</dbReference>
<dbReference type="FunFam" id="2.10.25.10:FF:000653">
    <property type="entry name" value="Putative Fibrillin-1"/>
    <property type="match status" value="1"/>
</dbReference>
<dbReference type="PROSITE" id="PS00010">
    <property type="entry name" value="ASX_HYDROXYL"/>
    <property type="match status" value="3"/>
</dbReference>
<dbReference type="SUPFAM" id="SSF82895">
    <property type="entry name" value="TSP-1 type 1 repeat"/>
    <property type="match status" value="1"/>
</dbReference>
<proteinExistence type="predicted"/>
<dbReference type="SMART" id="SM00181">
    <property type="entry name" value="EGF"/>
    <property type="match status" value="5"/>
</dbReference>
<dbReference type="PROSITE" id="PS01187">
    <property type="entry name" value="EGF_CA"/>
    <property type="match status" value="3"/>
</dbReference>
<dbReference type="GO" id="GO:0005886">
    <property type="term" value="C:plasma membrane"/>
    <property type="evidence" value="ECO:0007669"/>
    <property type="project" value="UniProtKB-SubCell"/>
</dbReference>
<feature type="compositionally biased region" description="Low complexity" evidence="12">
    <location>
        <begin position="1804"/>
        <end position="1816"/>
    </location>
</feature>
<dbReference type="Pfam" id="PF12947">
    <property type="entry name" value="EGF_3"/>
    <property type="match status" value="2"/>
</dbReference>
<dbReference type="InterPro" id="IPR000742">
    <property type="entry name" value="EGF"/>
</dbReference>
<feature type="region of interest" description="Disordered" evidence="12">
    <location>
        <begin position="1660"/>
        <end position="1680"/>
    </location>
</feature>
<dbReference type="eggNOG" id="KOG4193">
    <property type="taxonomic scope" value="Eukaryota"/>
</dbReference>
<evidence type="ECO:0000256" key="3">
    <source>
        <dbReference type="ARBA" id="ARBA00022475"/>
    </source>
</evidence>
<keyword evidence="17" id="KW-1185">Reference proteome</keyword>
<evidence type="ECO:0000256" key="11">
    <source>
        <dbReference type="PROSITE-ProRule" id="PRU00076"/>
    </source>
</evidence>
<dbReference type="InterPro" id="IPR036383">
    <property type="entry name" value="TSP1_rpt_sf"/>
</dbReference>
<evidence type="ECO:0000256" key="2">
    <source>
        <dbReference type="ARBA" id="ARBA00004236"/>
    </source>
</evidence>
<dbReference type="Gene3D" id="2.20.100.10">
    <property type="entry name" value="Thrombospondin type-1 (TSP1) repeat"/>
    <property type="match status" value="1"/>
</dbReference>
<evidence type="ECO:0000256" key="1">
    <source>
        <dbReference type="ARBA" id="ARBA00004141"/>
    </source>
</evidence>
<feature type="domain" description="EGF-like" evidence="15">
    <location>
        <begin position="193"/>
        <end position="230"/>
    </location>
</feature>
<evidence type="ECO:0000256" key="5">
    <source>
        <dbReference type="ARBA" id="ARBA00022692"/>
    </source>
</evidence>
<keyword evidence="5 13" id="KW-0812">Transmembrane</keyword>
<gene>
    <name evidence="16" type="ORF">PTSG_03655</name>
</gene>
<feature type="domain" description="EGF-like" evidence="15">
    <location>
        <begin position="313"/>
        <end position="352"/>
    </location>
</feature>
<keyword evidence="7" id="KW-0677">Repeat</keyword>
<sequence>MVSAHRAARMPLPMAVLALAMLVATCASSAKAAECQQPWTLLVRHDARAGVFPKGELDVNANDDSSLIYASLTALESQRSFDGNFYFKLVWNDLCESGCLSNKTAIIWSQTSNPTTSNNVTGYMPFDVAPYVSFEGMKLGSYALFDGQSGFSFWYSVGMFELFNEEIPGPIPPGHLQGMTTPRVELYVKRLDSGSIAVDGPCPEFATCTDIGEGNHTCACPSGFEDTLPSACVDINECETTTKCHADATCVNTPGSFACVCNDGFYGDGTTCEPNECLEQGICHEHATCSKTTGDYTCTCNDGFVGNGTYCADENECHSDPCLADAVCVNTYGSFHCVCRNGLDGDGITTCQDDLVVWLEGSDYVHGADMWLDRSGDNNHAFINASAVMFDASRGHFIFNGTMEELITVDLDIGPNTFPSLTIEVLFLPITAVGDGAVIDADNGGYDRHLDFNDYELYGPGIASGTGSPYEAGSTAIFHRCWQHAFAVFEQSGRRASFTVRNGHVGRPTTALNTEGYTNFTIGGSRWDGGALNGYVRRVKVYNRALTEEEIQIKYDETKPDLFCECLPGYRGVEETGCIDIDECVEQTDTCNPLRGVCTNVPGSYNCTCAEGFFGDGRTCDPPAPCVVSDWEVTEECSAFCGIGTRTETRDILRMPVDGGASCPSQLTRQTPCIVASCPSSTSIDFVITTSTDTYNASSGTPFPALDTALGNLGSGTTSAITGVVVDEATGTVLVQVAVDTPDSSAASVRSALNGLASADVAVDSQDIGACYCSAREEDGVTWLGAACGQLSPTVHTCAGSTTTFITRNCTGRIADGGWDHPDTTQCVNEDLAALADSLATTPISDVLAQALLHTGSPQLFGVQDVANLERILNATIYMQANNITDLAVDDVFAFVRLLSRTIGAPEDVVTAGLSTFGALTGTSLIPDAEEMLLYFAEHVLPLDESISAVEANVAVDLYHTSFNPTAQVSWPPQDSRASITRRCYGPEPEHYCYVNEYGSDAAAFDADLSITVPETLLNLSMTAPLASSPSSSSLSLSSNASSNATASGGTGEDATRPLLAIVGAYATKFLFPSISLRNTMSQLVYATLPTLPDDYNISSDPLRFTATPQFYNGTDTGCAIWTPGSWDPTVCTLVNPDATTGAYACECEHLTTFGLIELREPQPSFVQPVYEDYVRGCASLACLFLVITFVVHFVQPSKWSPSRMVVMHQCALLVAALIIFMVGFYDIRNPNCREIAVAQHAIAVAFFAWILAGAVLSVFRKARAWQLLIIGYVFPAIVVVVTAVLRYDDYGRKRYRTDPDKHCFIDTDIDLIWAMYGPAAGFAGVAVLIYLGIMCFSVCFWPKDRLKMVVGVTSVTGTLKRRRKQASISNGAGEEIELDALSTGTDTMSKNATSTSALQEQEKPEHRDIEPVSRGHALWMSFASFLLAGVGGGIPLAELFLINGVYTDLWRPLFAGGVIFYGALMLLVFGLPDLLACLCGRRRSSVTADEEVIAGDANKRVAEWDEFGRQSSARRRSRRRNEATLRYLRTLPPAEPKRKPLPQVQEEQQQQQEKDAMSAVSVPSTATGAAASGMVDLSVTQFDTASLNLEGDMDAPLQPGVPDPFVVDRDVFDVLEADMVKLREELADLADESELEEFDAILQDMDTAHQESLQRQLYNRRKSMRRRASSSSQMGMLSTASVRGSEADFMMSDNDSISTAGVIPRNSSTRRSSDSSLEMDFAFERQSSSVRSEQRRPSAEYLQTDGLSRGTSIRSVRSSGSQMVTGAMSDASQPSVHSSQRGALAAIVEAGQERDDLGDGDGDAANNTNGDANNGNTGGDARGRDSTMTTTAAREAMMAERLKDFADESEGEGGHNMSEAEDGDNDDDEEQEEEQVLVGADDDGDGDVGAVGASLEDSYDNSDFVGTGAADDVYADPNAPDESAGEKRVSLTPDEEFSEMAGLLATLQDKVDRPSLPSVQENAEEEEDDDDEGGDGDGPTVSYF</sequence>
<feature type="transmembrane region" description="Helical" evidence="13">
    <location>
        <begin position="1418"/>
        <end position="1443"/>
    </location>
</feature>
<dbReference type="PROSITE" id="PS50092">
    <property type="entry name" value="TSP1"/>
    <property type="match status" value="1"/>
</dbReference>
<feature type="compositionally biased region" description="Basic residues" evidence="12">
    <location>
        <begin position="1660"/>
        <end position="1669"/>
    </location>
</feature>
<feature type="transmembrane region" description="Helical" evidence="13">
    <location>
        <begin position="1238"/>
        <end position="1260"/>
    </location>
</feature>
<feature type="region of interest" description="Disordered" evidence="12">
    <location>
        <begin position="1692"/>
        <end position="1783"/>
    </location>
</feature>
<dbReference type="GO" id="GO:0005509">
    <property type="term" value="F:calcium ion binding"/>
    <property type="evidence" value="ECO:0007669"/>
    <property type="project" value="InterPro"/>
</dbReference>
<dbReference type="InterPro" id="IPR049883">
    <property type="entry name" value="NOTCH1_EGF-like"/>
</dbReference>
<dbReference type="KEGG" id="sre:PTSG_03655"/>
<dbReference type="GeneID" id="16075965"/>
<dbReference type="InParanoid" id="F2U678"/>
<dbReference type="PROSITE" id="PS01186">
    <property type="entry name" value="EGF_2"/>
    <property type="match status" value="3"/>
</dbReference>
<feature type="chain" id="PRO_5003287332" evidence="14">
    <location>
        <begin position="33"/>
        <end position="1985"/>
    </location>
</feature>
<dbReference type="Pfam" id="PF13385">
    <property type="entry name" value="Laminin_G_3"/>
    <property type="match status" value="1"/>
</dbReference>
<evidence type="ECO:0000256" key="12">
    <source>
        <dbReference type="SAM" id="MobiDB-lite"/>
    </source>
</evidence>
<dbReference type="FunFam" id="2.10.25.10:FF:000038">
    <property type="entry name" value="Fibrillin 2"/>
    <property type="match status" value="2"/>
</dbReference>
<dbReference type="SUPFAM" id="SSF49899">
    <property type="entry name" value="Concanavalin A-like lectins/glucanases"/>
    <property type="match status" value="1"/>
</dbReference>
<dbReference type="InterPro" id="IPR001881">
    <property type="entry name" value="EGF-like_Ca-bd_dom"/>
</dbReference>
<feature type="compositionally biased region" description="Polar residues" evidence="12">
    <location>
        <begin position="1386"/>
        <end position="1400"/>
    </location>
</feature>
<dbReference type="OMA" id="ADENECH"/>
<dbReference type="InterPro" id="IPR046338">
    <property type="entry name" value="GAIN_dom_sf"/>
</dbReference>
<dbReference type="Pfam" id="PF00002">
    <property type="entry name" value="7tm_2"/>
    <property type="match status" value="1"/>
</dbReference>
<evidence type="ECO:0000256" key="6">
    <source>
        <dbReference type="ARBA" id="ARBA00022729"/>
    </source>
</evidence>
<dbReference type="InterPro" id="IPR013320">
    <property type="entry name" value="ConA-like_dom_sf"/>
</dbReference>
<feature type="compositionally biased region" description="Low complexity" evidence="12">
    <location>
        <begin position="1706"/>
        <end position="1717"/>
    </location>
</feature>
<dbReference type="EMBL" id="GL832962">
    <property type="protein sequence ID" value="EGD83019.1"/>
    <property type="molecule type" value="Genomic_DNA"/>
</dbReference>
<keyword evidence="8 13" id="KW-1133">Transmembrane helix</keyword>
<name>F2U678_SALR5</name>